<proteinExistence type="predicted"/>
<gene>
    <name evidence="1" type="ORF">HGT73_11565</name>
</gene>
<sequence>MDSQCSKYPFADGYFLTPVPLYNRSIHQLHFVDTQDNAYQIIINHGRLADNQNLQQFVEQEVEKMQRQVPGFSLEATLPTYRIGPAQCEVIQQTHKLLHEGCWFTQQCAFIHLPLHPQLNPYEKNSVVISLATPNEQPEQLAHYQHIINSFVPWE</sequence>
<name>A0ABS5T6M9_9GAMM</name>
<dbReference type="RefSeq" id="WP_214215164.1">
    <property type="nucleotide sequence ID" value="NZ_JABBFO010000011.1"/>
</dbReference>
<dbReference type="InterPro" id="IPR016123">
    <property type="entry name" value="Mog1/PsbP_a/b/a-sand"/>
</dbReference>
<protein>
    <submittedName>
        <fullName evidence="1">DcrB-related protein</fullName>
    </submittedName>
</protein>
<reference evidence="1 2" key="1">
    <citation type="submission" date="2020-04" db="EMBL/GenBank/DDBJ databases">
        <title>Genome sequencing of Rosenbergiella species.</title>
        <authorList>
            <person name="Alvarez-Perez S."/>
            <person name="Lievens B."/>
        </authorList>
    </citation>
    <scope>NUCLEOTIDE SEQUENCE [LARGE SCALE GENOMIC DNA]</scope>
    <source>
        <strain evidence="1 2">CdVSA20.1</strain>
    </source>
</reference>
<comment type="caution">
    <text evidence="1">The sequence shown here is derived from an EMBL/GenBank/DDBJ whole genome shotgun (WGS) entry which is preliminary data.</text>
</comment>
<dbReference type="SUPFAM" id="SSF55724">
    <property type="entry name" value="Mog1p/PsbP-like"/>
    <property type="match status" value="1"/>
</dbReference>
<evidence type="ECO:0000313" key="1">
    <source>
        <dbReference type="EMBL" id="MBT0728002.1"/>
    </source>
</evidence>
<dbReference type="EMBL" id="JABBFO010000011">
    <property type="protein sequence ID" value="MBT0728002.1"/>
    <property type="molecule type" value="Genomic_DNA"/>
</dbReference>
<organism evidence="1 2">
    <name type="scientific">Rosenbergiella australiborealis</name>
    <dbReference type="NCBI Taxonomy" id="1544696"/>
    <lineage>
        <taxon>Bacteria</taxon>
        <taxon>Pseudomonadati</taxon>
        <taxon>Pseudomonadota</taxon>
        <taxon>Gammaproteobacteria</taxon>
        <taxon>Enterobacterales</taxon>
        <taxon>Erwiniaceae</taxon>
        <taxon>Rosenbergiella</taxon>
    </lineage>
</organism>
<dbReference type="Gene3D" id="3.40.1000.10">
    <property type="entry name" value="Mog1/PsbP, alpha/beta/alpha sandwich"/>
    <property type="match status" value="1"/>
</dbReference>
<accession>A0ABS5T6M9</accession>
<evidence type="ECO:0000313" key="2">
    <source>
        <dbReference type="Proteomes" id="UP000786875"/>
    </source>
</evidence>
<dbReference type="Proteomes" id="UP000786875">
    <property type="component" value="Unassembled WGS sequence"/>
</dbReference>
<keyword evidence="2" id="KW-1185">Reference proteome</keyword>